<dbReference type="InterPro" id="IPR052411">
    <property type="entry name" value="c-mor_Regulatory_Protein"/>
</dbReference>
<sequence>MGKWTDSLTIEMLPEQYQPLAEILGVQPLLKLAEQYGGASLYIPKAEALVKALRDKRIQKEYNGYNAKELAQKYELSVNWVLNICKDNPLPEQQSLF</sequence>
<reference evidence="2 3" key="1">
    <citation type="submission" date="2022-01" db="EMBL/GenBank/DDBJ databases">
        <title>Collection of gut derived symbiotic bacterial strains cultured from healthy donors.</title>
        <authorList>
            <person name="Lin H."/>
            <person name="Kohout C."/>
            <person name="Waligurski E."/>
            <person name="Pamer E.G."/>
        </authorList>
    </citation>
    <scope>NUCLEOTIDE SEQUENCE [LARGE SCALE GENOMIC DNA]</scope>
    <source>
        <strain evidence="2 3">DFI.3.7</strain>
    </source>
</reference>
<dbReference type="InterPro" id="IPR014875">
    <property type="entry name" value="Mor_transcription_activator"/>
</dbReference>
<evidence type="ECO:0000313" key="2">
    <source>
        <dbReference type="EMBL" id="MCG4528992.1"/>
    </source>
</evidence>
<dbReference type="RefSeq" id="WP_238075198.1">
    <property type="nucleotide sequence ID" value="NZ_JAKNJB010000053.1"/>
</dbReference>
<comment type="caution">
    <text evidence="2">The sequence shown here is derived from an EMBL/GenBank/DDBJ whole genome shotgun (WGS) entry which is preliminary data.</text>
</comment>
<organism evidence="2 3">
    <name type="scientific">Intestinimonas massiliensis</name>
    <name type="common">ex Afouda et al. 2020</name>
    <dbReference type="NCBI Taxonomy" id="1673721"/>
    <lineage>
        <taxon>Bacteria</taxon>
        <taxon>Bacillati</taxon>
        <taxon>Bacillota</taxon>
        <taxon>Clostridia</taxon>
        <taxon>Eubacteriales</taxon>
        <taxon>Intestinimonas</taxon>
    </lineage>
</organism>
<dbReference type="Proteomes" id="UP001200313">
    <property type="component" value="Unassembled WGS sequence"/>
</dbReference>
<keyword evidence="3" id="KW-1185">Reference proteome</keyword>
<dbReference type="InterPro" id="IPR009057">
    <property type="entry name" value="Homeodomain-like_sf"/>
</dbReference>
<evidence type="ECO:0000259" key="1">
    <source>
        <dbReference type="Pfam" id="PF08765"/>
    </source>
</evidence>
<dbReference type="EMBL" id="JAKNJB010000053">
    <property type="protein sequence ID" value="MCG4528992.1"/>
    <property type="molecule type" value="Genomic_DNA"/>
</dbReference>
<dbReference type="PANTHER" id="PTHR37812">
    <property type="entry name" value="MU-LIKE PROPHAGE FLUMU PROTEIN C"/>
    <property type="match status" value="1"/>
</dbReference>
<dbReference type="Gene3D" id="1.10.10.60">
    <property type="entry name" value="Homeodomain-like"/>
    <property type="match status" value="1"/>
</dbReference>
<dbReference type="Pfam" id="PF08765">
    <property type="entry name" value="Mor"/>
    <property type="match status" value="1"/>
</dbReference>
<protein>
    <recommendedName>
        <fullName evidence="1">Mor transcription activator domain-containing protein</fullName>
    </recommendedName>
</protein>
<evidence type="ECO:0000313" key="3">
    <source>
        <dbReference type="Proteomes" id="UP001200313"/>
    </source>
</evidence>
<dbReference type="SUPFAM" id="SSF46689">
    <property type="entry name" value="Homeodomain-like"/>
    <property type="match status" value="1"/>
</dbReference>
<name>A0ABS9MDV8_9FIRM</name>
<gene>
    <name evidence="2" type="ORF">L0P79_18305</name>
</gene>
<dbReference type="PANTHER" id="PTHR37812:SF1">
    <property type="entry name" value="MU-LIKE PROPHAGE FLUMU PROTEIN C"/>
    <property type="match status" value="1"/>
</dbReference>
<proteinExistence type="predicted"/>
<accession>A0ABS9MDV8</accession>
<feature type="domain" description="Mor transcription activator" evidence="1">
    <location>
        <begin position="19"/>
        <end position="86"/>
    </location>
</feature>